<dbReference type="AlphaFoldDB" id="A0A0G0M636"/>
<protein>
    <recommendedName>
        <fullName evidence="3">Phage/plasmid-related protein TIGR03299</fullName>
    </recommendedName>
</protein>
<proteinExistence type="predicted"/>
<dbReference type="EMBL" id="LBWB01000037">
    <property type="protein sequence ID" value="KKQ98677.1"/>
    <property type="molecule type" value="Genomic_DNA"/>
</dbReference>
<comment type="caution">
    <text evidence="1">The sequence shown here is derived from an EMBL/GenBank/DDBJ whole genome shotgun (WGS) entry which is preliminary data.</text>
</comment>
<dbReference type="STRING" id="1618574.UT24_C0037G0016"/>
<evidence type="ECO:0008006" key="3">
    <source>
        <dbReference type="Google" id="ProtNLM"/>
    </source>
</evidence>
<dbReference type="InterPro" id="IPR017686">
    <property type="entry name" value="Phg/plasmid-like_prot"/>
</dbReference>
<accession>A0A0G0M636</accession>
<dbReference type="Pfam" id="PF06067">
    <property type="entry name" value="DUF932"/>
    <property type="match status" value="1"/>
</dbReference>
<reference evidence="1 2" key="1">
    <citation type="journal article" date="2015" name="Nature">
        <title>rRNA introns, odd ribosomes, and small enigmatic genomes across a large radiation of phyla.</title>
        <authorList>
            <person name="Brown C.T."/>
            <person name="Hug L.A."/>
            <person name="Thomas B.C."/>
            <person name="Sharon I."/>
            <person name="Castelle C.J."/>
            <person name="Singh A."/>
            <person name="Wilkins M.J."/>
            <person name="Williams K.H."/>
            <person name="Banfield J.F."/>
        </authorList>
    </citation>
    <scope>NUCLEOTIDE SEQUENCE [LARGE SCALE GENOMIC DNA]</scope>
</reference>
<dbReference type="Proteomes" id="UP000033881">
    <property type="component" value="Unassembled WGS sequence"/>
</dbReference>
<sequence length="349" mass="38673">MAHMVERDNLVYVGDRPWHGLGVQLNANDNASLEEVLNQKPIFGSDIIHRPAICEDGHGNVMSVPDSWVAIREYDNKALACVGEQQRQSNASPRRLLQSLQNIIGADRAMIHTAMYLREGKVFIATCKLGSPIEVTAPNGTRDESIYYLVAATSFDGSMRTALYDTITRVVCNNTFMASLGGVSKRFDKIRHTSGHEKKLTNAESEWEKIVQRYELFKRTVEIMARTPISDAVANNLFKMAFNIHPDIVDADIPTRTKNSLELVKDLYHGGKNNGNSPWVGTAWGIFNGLSDYSNHHMVVRGVRDSAGKVSDTSESARARLVDSVLFGAGSDFNNRAFDLVTSVMPRVA</sequence>
<dbReference type="NCBIfam" id="TIGR03299">
    <property type="entry name" value="LGT_TIGR03299"/>
    <property type="match status" value="1"/>
</dbReference>
<organism evidence="1 2">
    <name type="scientific">Candidatus Woesebacteria bacterium GW2011_GWB1_39_12</name>
    <dbReference type="NCBI Taxonomy" id="1618574"/>
    <lineage>
        <taxon>Bacteria</taxon>
        <taxon>Candidatus Woeseibacteriota</taxon>
    </lineage>
</organism>
<evidence type="ECO:0000313" key="1">
    <source>
        <dbReference type="EMBL" id="KKQ98677.1"/>
    </source>
</evidence>
<gene>
    <name evidence="1" type="ORF">UT24_C0037G0016</name>
</gene>
<name>A0A0G0M636_9BACT</name>
<dbReference type="InterPro" id="IPR026325">
    <property type="entry name" value="DUF932"/>
</dbReference>
<evidence type="ECO:0000313" key="2">
    <source>
        <dbReference type="Proteomes" id="UP000033881"/>
    </source>
</evidence>